<dbReference type="GO" id="GO:0031428">
    <property type="term" value="C:box C/D methylation guide snoRNP complex"/>
    <property type="evidence" value="ECO:0007669"/>
    <property type="project" value="InterPro"/>
</dbReference>
<dbReference type="KEGG" id="dpte:113795324"/>
<proteinExistence type="inferred from homology"/>
<dbReference type="PANTHER" id="PTHR10894:SF0">
    <property type="entry name" value="NUCLEOLAR PROTEIN 56"/>
    <property type="match status" value="1"/>
</dbReference>
<dbReference type="InterPro" id="IPR012976">
    <property type="entry name" value="NOSIC"/>
</dbReference>
<protein>
    <recommendedName>
        <fullName evidence="5">Nucleolar protein 56</fullName>
    </recommendedName>
</protein>
<dbReference type="GO" id="GO:0032040">
    <property type="term" value="C:small-subunit processome"/>
    <property type="evidence" value="ECO:0007669"/>
    <property type="project" value="InterPro"/>
</dbReference>
<dbReference type="Gene3D" id="1.10.246.90">
    <property type="entry name" value="Nop domain"/>
    <property type="match status" value="1"/>
</dbReference>
<feature type="domain" description="Nop" evidence="6">
    <location>
        <begin position="218"/>
        <end position="335"/>
    </location>
</feature>
<name>A0A6P6Y8J9_DERPT</name>
<evidence type="ECO:0000313" key="7">
    <source>
        <dbReference type="Proteomes" id="UP000515146"/>
    </source>
</evidence>
<evidence type="ECO:0000256" key="1">
    <source>
        <dbReference type="ARBA" id="ARBA00004604"/>
    </source>
</evidence>
<accession>A0A6P6Y8J9</accession>
<dbReference type="GO" id="GO:0030515">
    <property type="term" value="F:snoRNA binding"/>
    <property type="evidence" value="ECO:0007669"/>
    <property type="project" value="InterPro"/>
</dbReference>
<dbReference type="FunFam" id="1.10.246.90:FF:000001">
    <property type="entry name" value="Nucleolar protein 56"/>
    <property type="match status" value="1"/>
</dbReference>
<dbReference type="InterPro" id="IPR042239">
    <property type="entry name" value="Nop_C"/>
</dbReference>
<evidence type="ECO:0000256" key="2">
    <source>
        <dbReference type="ARBA" id="ARBA00009211"/>
    </source>
</evidence>
<dbReference type="InterPro" id="IPR045056">
    <property type="entry name" value="Nop56/Nop58"/>
</dbReference>
<dbReference type="PANTHER" id="PTHR10894">
    <property type="entry name" value="NUCLEOLAR PROTEIN 5 NUCLEOLAR PROTEIN NOP5 NOP58"/>
    <property type="match status" value="1"/>
</dbReference>
<dbReference type="Gene3D" id="1.10.287.4070">
    <property type="match status" value="1"/>
</dbReference>
<evidence type="ECO:0000256" key="4">
    <source>
        <dbReference type="ARBA" id="ARBA00023242"/>
    </source>
</evidence>
<dbReference type="OrthoDB" id="6780543at2759"/>
<dbReference type="AlphaFoldDB" id="A0A6P6Y8J9"/>
<dbReference type="GO" id="GO:0042254">
    <property type="term" value="P:ribosome biogenesis"/>
    <property type="evidence" value="ECO:0007669"/>
    <property type="project" value="UniProtKB-KW"/>
</dbReference>
<keyword evidence="7" id="KW-1185">Reference proteome</keyword>
<gene>
    <name evidence="8" type="primary">LOC113795324</name>
</gene>
<evidence type="ECO:0000259" key="6">
    <source>
        <dbReference type="PROSITE" id="PS51358"/>
    </source>
</evidence>
<dbReference type="SMART" id="SM00931">
    <property type="entry name" value="NOSIC"/>
    <property type="match status" value="1"/>
</dbReference>
<dbReference type="PROSITE" id="PS51358">
    <property type="entry name" value="NOP"/>
    <property type="match status" value="1"/>
</dbReference>
<dbReference type="InParanoid" id="A0A6P6Y8J9"/>
<reference evidence="8" key="1">
    <citation type="submission" date="2025-08" db="UniProtKB">
        <authorList>
            <consortium name="RefSeq"/>
        </authorList>
    </citation>
    <scope>IDENTIFICATION</scope>
    <source>
        <strain evidence="8">Airmid</strain>
    </source>
</reference>
<dbReference type="RefSeq" id="XP_027201321.1">
    <property type="nucleotide sequence ID" value="XM_027345520.1"/>
</dbReference>
<dbReference type="Proteomes" id="UP000515146">
    <property type="component" value="Unplaced"/>
</dbReference>
<dbReference type="SUPFAM" id="SSF89124">
    <property type="entry name" value="Nop domain"/>
    <property type="match status" value="1"/>
</dbReference>
<evidence type="ECO:0000256" key="3">
    <source>
        <dbReference type="ARBA" id="ARBA00022517"/>
    </source>
</evidence>
<evidence type="ECO:0000256" key="5">
    <source>
        <dbReference type="ARBA" id="ARBA00040742"/>
    </source>
</evidence>
<organism evidence="7 8">
    <name type="scientific">Dermatophagoides pteronyssinus</name>
    <name type="common">European house dust mite</name>
    <dbReference type="NCBI Taxonomy" id="6956"/>
    <lineage>
        <taxon>Eukaryota</taxon>
        <taxon>Metazoa</taxon>
        <taxon>Ecdysozoa</taxon>
        <taxon>Arthropoda</taxon>
        <taxon>Chelicerata</taxon>
        <taxon>Arachnida</taxon>
        <taxon>Acari</taxon>
        <taxon>Acariformes</taxon>
        <taxon>Sarcoptiformes</taxon>
        <taxon>Astigmata</taxon>
        <taxon>Psoroptidia</taxon>
        <taxon>Analgoidea</taxon>
        <taxon>Pyroglyphidae</taxon>
        <taxon>Dermatophagoidinae</taxon>
        <taxon>Dermatophagoides</taxon>
    </lineage>
</organism>
<dbReference type="InterPro" id="IPR036070">
    <property type="entry name" value="Nop_dom_sf"/>
</dbReference>
<keyword evidence="4" id="KW-0539">Nucleus</keyword>
<sequence>MNFVKDVIGPARTKAALAVADSALGKDIAVKTDVEVVNDKGTFDLIRTLRLFFTKLVDSVSEESLKQFQLGLAHSFSRAKISDDSLYRDKHCSQAVTALDTNDRLLNKLGMRLKEWYGWHFPELTKLVEGNAEYAKFVLQIRDRLKYDVKEQHDALLAVCSGDEHLCLRIEKLVKMSAGCEISEQDAENMFLIAKQIVGWAATRSNLSGYFSSIMSSVAPNLKALVGDSIACKLMSHSGGLLNLAKLPASTVQLLGAEKALFRALKARGPTPKYGLIYHASAVSKASARNKGRISRFLANKLSLASRLDAFGEHTGVYGTLFCEQVNERLQYLDAGIVPTKNLIVSDRARNLKHAQQQP</sequence>
<dbReference type="InterPro" id="IPR002687">
    <property type="entry name" value="Nop_dom"/>
</dbReference>
<comment type="similarity">
    <text evidence="2">Belongs to the NOP5/NOP56 family.</text>
</comment>
<comment type="subcellular location">
    <subcellularLocation>
        <location evidence="1">Nucleus</location>
        <location evidence="1">Nucleolus</location>
    </subcellularLocation>
</comment>
<dbReference type="Pfam" id="PF01798">
    <property type="entry name" value="Nop"/>
    <property type="match status" value="1"/>
</dbReference>
<keyword evidence="3" id="KW-0690">Ribosome biogenesis</keyword>
<dbReference type="OMA" id="HAGSINN"/>
<evidence type="ECO:0000313" key="8">
    <source>
        <dbReference type="RefSeq" id="XP_027201321.1"/>
    </source>
</evidence>